<sequence length="43" mass="5112">MSEKMIVATSTIRQNLKKDIKLYFGHLTQIDDVCLHRLTYCFH</sequence>
<gene>
    <name evidence="1" type="ORF">MTBPR1_120010</name>
</gene>
<evidence type="ECO:0000313" key="2">
    <source>
        <dbReference type="Proteomes" id="UP000231658"/>
    </source>
</evidence>
<dbReference type="STRING" id="1867952.MTBPR1_120010"/>
<evidence type="ECO:0000313" key="1">
    <source>
        <dbReference type="EMBL" id="SCA55704.1"/>
    </source>
</evidence>
<keyword evidence="2" id="KW-1185">Reference proteome</keyword>
<organism evidence="1 2">
    <name type="scientific">Candidatus Terasakiella magnetica</name>
    <dbReference type="NCBI Taxonomy" id="1867952"/>
    <lineage>
        <taxon>Bacteria</taxon>
        <taxon>Pseudomonadati</taxon>
        <taxon>Pseudomonadota</taxon>
        <taxon>Alphaproteobacteria</taxon>
        <taxon>Rhodospirillales</taxon>
        <taxon>Terasakiellaceae</taxon>
        <taxon>Terasakiella</taxon>
    </lineage>
</organism>
<accession>A0A1C3RER7</accession>
<protein>
    <submittedName>
        <fullName evidence="1">Uncharacterized protein</fullName>
    </submittedName>
</protein>
<dbReference type="AlphaFoldDB" id="A0A1C3RER7"/>
<reference evidence="1 2" key="1">
    <citation type="submission" date="2016-07" db="EMBL/GenBank/DDBJ databases">
        <authorList>
            <person name="Lefevre C.T."/>
        </authorList>
    </citation>
    <scope>NUCLEOTIDE SEQUENCE [LARGE SCALE GENOMIC DNA]</scope>
    <source>
        <strain evidence="1">PR1</strain>
    </source>
</reference>
<dbReference type="EMBL" id="FLYE01000004">
    <property type="protein sequence ID" value="SCA55704.1"/>
    <property type="molecule type" value="Genomic_DNA"/>
</dbReference>
<name>A0A1C3RER7_9PROT</name>
<proteinExistence type="predicted"/>
<dbReference type="Proteomes" id="UP000231658">
    <property type="component" value="Unassembled WGS sequence"/>
</dbReference>